<dbReference type="NCBIfam" id="TIGR00560">
    <property type="entry name" value="pgsA"/>
    <property type="match status" value="1"/>
</dbReference>
<dbReference type="RefSeq" id="WP_330463578.1">
    <property type="nucleotide sequence ID" value="NZ_CP143578.1"/>
</dbReference>
<evidence type="ECO:0000256" key="3">
    <source>
        <dbReference type="ARBA" id="ARBA00022516"/>
    </source>
</evidence>
<dbReference type="Proteomes" id="UP001431935">
    <property type="component" value="Chromosome"/>
</dbReference>
<dbReference type="PANTHER" id="PTHR14269">
    <property type="entry name" value="CDP-DIACYLGLYCEROL--GLYCEROL-3-PHOSPHATE 3-PHOSPHATIDYLTRANSFERASE-RELATED"/>
    <property type="match status" value="1"/>
</dbReference>
<gene>
    <name evidence="14" type="primary">pgsA</name>
    <name evidence="14" type="ORF">V2E26_00960</name>
</gene>
<evidence type="ECO:0000256" key="8">
    <source>
        <dbReference type="ARBA" id="ARBA00023136"/>
    </source>
</evidence>
<keyword evidence="8 13" id="KW-0472">Membrane</keyword>
<dbReference type="InterPro" id="IPR004570">
    <property type="entry name" value="Phosphatidylglycerol_P_synth"/>
</dbReference>
<keyword evidence="6 13" id="KW-1133">Transmembrane helix</keyword>
<name>A0ABZ2AL99_9BACT</name>
<feature type="transmembrane region" description="Helical" evidence="13">
    <location>
        <begin position="115"/>
        <end position="140"/>
    </location>
</feature>
<feature type="transmembrane region" description="Helical" evidence="13">
    <location>
        <begin position="202"/>
        <end position="225"/>
    </location>
</feature>
<keyword evidence="15" id="KW-1185">Reference proteome</keyword>
<keyword evidence="7" id="KW-0443">Lipid metabolism</keyword>
<keyword evidence="9" id="KW-0594">Phospholipid biosynthesis</keyword>
<evidence type="ECO:0000256" key="4">
    <source>
        <dbReference type="ARBA" id="ARBA00022679"/>
    </source>
</evidence>
<sequence>MKNKKQKAKIETKRIKKFGVANWLTVLRMALMIPFIILMSIAFLLVSKNGGTFWYNGIKLVGNQQYPITLSTIYWLNIIIFIFAMITDFVDGYIARKTKTISQFGKIFDPIADKITTTLMLIFLSLMNYSFLPIVILFIIRDILVDGARVYAVKKDIKVAANWWGKIKTIIVSLAILVVSFSAPWITKYIEKTKSYGTNETYLLYVNIPLIVGLVLSWISGIIYLSKYLKGISKQYQEDIKNQKEEKDNKTITKEEIIIEDKEQEKNKNSKNITYEEPFF</sequence>
<feature type="transmembrane region" description="Helical" evidence="13">
    <location>
        <begin position="170"/>
        <end position="190"/>
    </location>
</feature>
<keyword evidence="4 12" id="KW-0808">Transferase</keyword>
<evidence type="ECO:0000256" key="9">
    <source>
        <dbReference type="ARBA" id="ARBA00023209"/>
    </source>
</evidence>
<evidence type="ECO:0000256" key="1">
    <source>
        <dbReference type="ARBA" id="ARBA00004141"/>
    </source>
</evidence>
<dbReference type="PROSITE" id="PS00379">
    <property type="entry name" value="CDP_ALCOHOL_P_TRANSF"/>
    <property type="match status" value="1"/>
</dbReference>
<evidence type="ECO:0000256" key="6">
    <source>
        <dbReference type="ARBA" id="ARBA00022989"/>
    </source>
</evidence>
<dbReference type="EMBL" id="CP143578">
    <property type="protein sequence ID" value="WVN21547.1"/>
    <property type="molecule type" value="Genomic_DNA"/>
</dbReference>
<dbReference type="Gene3D" id="1.20.120.1760">
    <property type="match status" value="1"/>
</dbReference>
<feature type="transmembrane region" description="Helical" evidence="13">
    <location>
        <begin position="73"/>
        <end position="94"/>
    </location>
</feature>
<comment type="similarity">
    <text evidence="2 12">Belongs to the CDP-alcohol phosphatidyltransferase class-I family.</text>
</comment>
<dbReference type="PANTHER" id="PTHR14269:SF62">
    <property type="entry name" value="CDP-DIACYLGLYCEROL--GLYCEROL-3-PHOSPHATE 3-PHOSPHATIDYLTRANSFERASE 1, CHLOROPLASTIC"/>
    <property type="match status" value="1"/>
</dbReference>
<evidence type="ECO:0000256" key="5">
    <source>
        <dbReference type="ARBA" id="ARBA00022692"/>
    </source>
</evidence>
<evidence type="ECO:0000256" key="2">
    <source>
        <dbReference type="ARBA" id="ARBA00010441"/>
    </source>
</evidence>
<dbReference type="InterPro" id="IPR048254">
    <property type="entry name" value="CDP_ALCOHOL_P_TRANSF_CS"/>
</dbReference>
<organism evidence="14 15">
    <name type="scientific">Metamycoplasma gateae</name>
    <dbReference type="NCBI Taxonomy" id="35769"/>
    <lineage>
        <taxon>Bacteria</taxon>
        <taxon>Bacillati</taxon>
        <taxon>Mycoplasmatota</taxon>
        <taxon>Mycoplasmoidales</taxon>
        <taxon>Metamycoplasmataceae</taxon>
        <taxon>Metamycoplasma</taxon>
    </lineage>
</organism>
<evidence type="ECO:0000256" key="11">
    <source>
        <dbReference type="NCBIfam" id="TIGR00560"/>
    </source>
</evidence>
<feature type="transmembrane region" description="Helical" evidence="13">
    <location>
        <begin position="21"/>
        <end position="46"/>
    </location>
</feature>
<dbReference type="InterPro" id="IPR000462">
    <property type="entry name" value="CDP-OH_P_trans"/>
</dbReference>
<evidence type="ECO:0000313" key="15">
    <source>
        <dbReference type="Proteomes" id="UP001431935"/>
    </source>
</evidence>
<proteinExistence type="inferred from homology"/>
<dbReference type="EC" id="2.7.8.5" evidence="11"/>
<keyword evidence="5 13" id="KW-0812">Transmembrane</keyword>
<keyword evidence="10" id="KW-1208">Phospholipid metabolism</keyword>
<reference evidence="14" key="1">
    <citation type="submission" date="2024-01" db="EMBL/GenBank/DDBJ databases">
        <title>Complete genome sequence of Mycoplasma gateae strain 3700.</title>
        <authorList>
            <person name="Spergser J."/>
        </authorList>
    </citation>
    <scope>NUCLEOTIDE SEQUENCE [LARGE SCALE GENOMIC DNA]</scope>
    <source>
        <strain evidence="14">3700</strain>
    </source>
</reference>
<evidence type="ECO:0000313" key="14">
    <source>
        <dbReference type="EMBL" id="WVN21547.1"/>
    </source>
</evidence>
<evidence type="ECO:0000256" key="10">
    <source>
        <dbReference type="ARBA" id="ARBA00023264"/>
    </source>
</evidence>
<dbReference type="GO" id="GO:0008444">
    <property type="term" value="F:CDP-diacylglycerol-glycerol-3-phosphate 3-phosphatidyltransferase activity"/>
    <property type="evidence" value="ECO:0007669"/>
    <property type="project" value="UniProtKB-EC"/>
</dbReference>
<dbReference type="InterPro" id="IPR050324">
    <property type="entry name" value="CDP-alcohol_PTase-I"/>
</dbReference>
<evidence type="ECO:0000256" key="13">
    <source>
        <dbReference type="SAM" id="Phobius"/>
    </source>
</evidence>
<comment type="subcellular location">
    <subcellularLocation>
        <location evidence="1">Membrane</location>
        <topology evidence="1">Multi-pass membrane protein</topology>
    </subcellularLocation>
</comment>
<accession>A0ABZ2AL99</accession>
<dbReference type="Pfam" id="PF01066">
    <property type="entry name" value="CDP-OH_P_transf"/>
    <property type="match status" value="1"/>
</dbReference>
<keyword evidence="3" id="KW-0444">Lipid biosynthesis</keyword>
<evidence type="ECO:0000256" key="7">
    <source>
        <dbReference type="ARBA" id="ARBA00023098"/>
    </source>
</evidence>
<evidence type="ECO:0000256" key="12">
    <source>
        <dbReference type="RuleBase" id="RU003750"/>
    </source>
</evidence>
<protein>
    <recommendedName>
        <fullName evidence="11">CDP-diacylglycerol--glycerol-3-phosphate 3-phosphatidyltransferase</fullName>
        <ecNumber evidence="11">2.7.8.5</ecNumber>
    </recommendedName>
</protein>
<dbReference type="InterPro" id="IPR043130">
    <property type="entry name" value="CDP-OH_PTrfase_TM_dom"/>
</dbReference>